<evidence type="ECO:0000256" key="7">
    <source>
        <dbReference type="ARBA" id="ARBA00022833"/>
    </source>
</evidence>
<evidence type="ECO:0000313" key="9">
    <source>
        <dbReference type="EMBL" id="ADD08232.1"/>
    </source>
</evidence>
<dbReference type="GO" id="GO:0030677">
    <property type="term" value="C:ribonuclease P complex"/>
    <property type="evidence" value="ECO:0007669"/>
    <property type="project" value="UniProtKB-UniRule"/>
</dbReference>
<dbReference type="EMBL" id="CP001941">
    <property type="protein sequence ID" value="ADD08232.1"/>
    <property type="molecule type" value="Genomic_DNA"/>
</dbReference>
<dbReference type="Pfam" id="PF04032">
    <property type="entry name" value="Rpr2"/>
    <property type="match status" value="1"/>
</dbReference>
<dbReference type="AlphaFoldDB" id="B5IAC7"/>
<dbReference type="InterPro" id="IPR016432">
    <property type="entry name" value="RNP4"/>
</dbReference>
<keyword evidence="6 8" id="KW-0378">Hydrolase</keyword>
<dbReference type="RefSeq" id="WP_008082087.1">
    <property type="nucleotide sequence ID" value="NC_013926.1"/>
</dbReference>
<feature type="binding site" evidence="8">
    <location>
        <position position="88"/>
    </location>
    <ligand>
        <name>Zn(2+)</name>
        <dbReference type="ChEBI" id="CHEBI:29105"/>
    </ligand>
</feature>
<organism evidence="9 10">
    <name type="scientific">Aciduliprofundum boonei (strain DSM 19572 / T469)</name>
    <dbReference type="NCBI Taxonomy" id="439481"/>
    <lineage>
        <taxon>Archaea</taxon>
        <taxon>Methanobacteriati</taxon>
        <taxon>Thermoplasmatota</taxon>
        <taxon>DHVE2 group</taxon>
        <taxon>Candidatus Aciduliprofundum</taxon>
    </lineage>
</organism>
<keyword evidence="7 8" id="KW-0862">Zinc</keyword>
<feature type="binding site" evidence="8">
    <location>
        <position position="65"/>
    </location>
    <ligand>
        <name>Zn(2+)</name>
        <dbReference type="ChEBI" id="CHEBI:29105"/>
    </ligand>
</feature>
<gene>
    <name evidence="8" type="primary">rnp4</name>
    <name evidence="9" type="ordered locus">Aboo_0421</name>
</gene>
<protein>
    <recommendedName>
        <fullName evidence="8">Ribonuclease P protein component 4</fullName>
        <shortName evidence="8">RNase P component 4</shortName>
        <ecNumber evidence="8">3.1.26.5</ecNumber>
    </recommendedName>
    <alternativeName>
        <fullName evidence="8">Rpp21</fullName>
    </alternativeName>
</protein>
<evidence type="ECO:0000256" key="6">
    <source>
        <dbReference type="ARBA" id="ARBA00022801"/>
    </source>
</evidence>
<evidence type="ECO:0000256" key="8">
    <source>
        <dbReference type="HAMAP-Rule" id="MF_00757"/>
    </source>
</evidence>
<comment type="subunit">
    <text evidence="8">Consists of a catalytic RNA component and at least 4-5 protein subunits.</text>
</comment>
<comment type="similarity">
    <text evidence="8">Belongs to the eukaryotic/archaeal RNase P protein component 4 family.</text>
</comment>
<dbReference type="GO" id="GO:0008270">
    <property type="term" value="F:zinc ion binding"/>
    <property type="evidence" value="ECO:0007669"/>
    <property type="project" value="UniProtKB-UniRule"/>
</dbReference>
<dbReference type="EC" id="3.1.26.5" evidence="8"/>
<dbReference type="PANTHER" id="PTHR14742:SF0">
    <property type="entry name" value="RIBONUCLEASE P PROTEIN SUBUNIT P21"/>
    <property type="match status" value="1"/>
</dbReference>
<feature type="binding site" evidence="8">
    <location>
        <position position="91"/>
    </location>
    <ligand>
        <name>Zn(2+)</name>
        <dbReference type="ChEBI" id="CHEBI:29105"/>
    </ligand>
</feature>
<proteinExistence type="inferred from homology"/>
<dbReference type="GeneID" id="8827364"/>
<dbReference type="PIRSF" id="PIRSF004878">
    <property type="entry name" value="RNase_P_4"/>
    <property type="match status" value="1"/>
</dbReference>
<keyword evidence="10" id="KW-1185">Reference proteome</keyword>
<dbReference type="PANTHER" id="PTHR14742">
    <property type="entry name" value="RIBONUCLEASE P SUBUNIT P21"/>
    <property type="match status" value="1"/>
</dbReference>
<evidence type="ECO:0000256" key="3">
    <source>
        <dbReference type="ARBA" id="ARBA00022722"/>
    </source>
</evidence>
<dbReference type="STRING" id="439481.Aboo_0421"/>
<dbReference type="KEGG" id="abi:Aboo_0421"/>
<evidence type="ECO:0000256" key="4">
    <source>
        <dbReference type="ARBA" id="ARBA00022723"/>
    </source>
</evidence>
<dbReference type="HOGENOM" id="CLU_079140_3_1_2"/>
<dbReference type="InterPro" id="IPR007175">
    <property type="entry name" value="Rpr2/Snm1/Rpp21"/>
</dbReference>
<keyword evidence="2 8" id="KW-0819">tRNA processing</keyword>
<dbReference type="eggNOG" id="arCOG04345">
    <property type="taxonomic scope" value="Archaea"/>
</dbReference>
<dbReference type="OrthoDB" id="10058at2157"/>
<reference evidence="9" key="1">
    <citation type="submission" date="2010-02" db="EMBL/GenBank/DDBJ databases">
        <title>Complete sequence of Aciduliprofundum boonei T469.</title>
        <authorList>
            <consortium name="US DOE Joint Genome Institute"/>
            <person name="Lucas S."/>
            <person name="Copeland A."/>
            <person name="Lapidus A."/>
            <person name="Cheng J.-F."/>
            <person name="Bruce D."/>
            <person name="Goodwin L."/>
            <person name="Pitluck S."/>
            <person name="Saunders E."/>
            <person name="Detter J.C."/>
            <person name="Han C."/>
            <person name="Tapia R."/>
            <person name="Land M."/>
            <person name="Hauser L."/>
            <person name="Kyrpides N."/>
            <person name="Mikhailova N."/>
            <person name="Flores G."/>
            <person name="Reysenbach A.-L."/>
            <person name="Woyke T."/>
        </authorList>
    </citation>
    <scope>NUCLEOTIDE SEQUENCE</scope>
    <source>
        <strain evidence="9">T469</strain>
    </source>
</reference>
<name>B5IAC7_ACIB4</name>
<evidence type="ECO:0000256" key="5">
    <source>
        <dbReference type="ARBA" id="ARBA00022759"/>
    </source>
</evidence>
<dbReference type="Gene3D" id="6.20.50.20">
    <property type="match status" value="1"/>
</dbReference>
<sequence>MNQRKKYAQRIARERIKILFSLAQERALEGDEELARRYVEHMVNLSKKYNVRIPRDMKRMYCKKCHTFLLPGKTAQVRLKKGKVVIKCLRCGAYKRYVYRK</sequence>
<evidence type="ECO:0000256" key="2">
    <source>
        <dbReference type="ARBA" id="ARBA00022694"/>
    </source>
</evidence>
<dbReference type="GO" id="GO:0005737">
    <property type="term" value="C:cytoplasm"/>
    <property type="evidence" value="ECO:0007669"/>
    <property type="project" value="UniProtKB-SubCell"/>
</dbReference>
<dbReference type="GO" id="GO:0001682">
    <property type="term" value="P:tRNA 5'-leader removal"/>
    <property type="evidence" value="ECO:0007669"/>
    <property type="project" value="UniProtKB-UniRule"/>
</dbReference>
<keyword evidence="4 8" id="KW-0479">Metal-binding</keyword>
<comment type="cofactor">
    <cofactor evidence="8">
        <name>Zn(2+)</name>
        <dbReference type="ChEBI" id="CHEBI:29105"/>
    </cofactor>
    <text evidence="8">Binds 1 zinc ion per subunit.</text>
</comment>
<keyword evidence="5 8" id="KW-0255">Endonuclease</keyword>
<keyword evidence="1 8" id="KW-0963">Cytoplasm</keyword>
<dbReference type="HAMAP" id="MF_00757">
    <property type="entry name" value="RNase_P_4"/>
    <property type="match status" value="1"/>
</dbReference>
<feature type="binding site" evidence="8">
    <location>
        <position position="62"/>
    </location>
    <ligand>
        <name>Zn(2+)</name>
        <dbReference type="ChEBI" id="CHEBI:29105"/>
    </ligand>
</feature>
<evidence type="ECO:0000313" key="10">
    <source>
        <dbReference type="Proteomes" id="UP000001400"/>
    </source>
</evidence>
<accession>B5IAC7</accession>
<comment type="function">
    <text evidence="8">Part of ribonuclease P, a protein complex that generates mature tRNA molecules by cleaving their 5'-ends.</text>
</comment>
<dbReference type="GO" id="GO:0004526">
    <property type="term" value="F:ribonuclease P activity"/>
    <property type="evidence" value="ECO:0007669"/>
    <property type="project" value="UniProtKB-UniRule"/>
</dbReference>
<dbReference type="Proteomes" id="UP000001400">
    <property type="component" value="Chromosome"/>
</dbReference>
<comment type="catalytic activity">
    <reaction evidence="8">
        <text>Endonucleolytic cleavage of RNA, removing 5'-extranucleotides from tRNA precursor.</text>
        <dbReference type="EC" id="3.1.26.5"/>
    </reaction>
</comment>
<keyword evidence="3 8" id="KW-0540">Nuclease</keyword>
<comment type="subcellular location">
    <subcellularLocation>
        <location evidence="8">Cytoplasm</location>
    </subcellularLocation>
</comment>
<evidence type="ECO:0000256" key="1">
    <source>
        <dbReference type="ARBA" id="ARBA00022490"/>
    </source>
</evidence>
<dbReference type="Gene3D" id="1.20.5.420">
    <property type="entry name" value="Immunoglobulin FC, subunit C"/>
    <property type="match status" value="1"/>
</dbReference>